<name>A0ABU5C1R6_9BACI</name>
<feature type="active site" description="Proton acceptor; for ring-opening step" evidence="3">
    <location>
        <position position="138"/>
    </location>
</feature>
<dbReference type="Gene3D" id="3.40.50.1360">
    <property type="match status" value="1"/>
</dbReference>
<dbReference type="InterPro" id="IPR018321">
    <property type="entry name" value="Glucosamine6P_isomerase_CS"/>
</dbReference>
<keyword evidence="1 3" id="KW-0378">Hydrolase</keyword>
<dbReference type="PANTHER" id="PTHR11280">
    <property type="entry name" value="GLUCOSAMINE-6-PHOSPHATE ISOMERASE"/>
    <property type="match status" value="1"/>
</dbReference>
<evidence type="ECO:0000256" key="3">
    <source>
        <dbReference type="HAMAP-Rule" id="MF_01241"/>
    </source>
</evidence>
<dbReference type="InterPro" id="IPR004547">
    <property type="entry name" value="Glucosamine6P_isomerase"/>
</dbReference>
<keyword evidence="6" id="KW-1185">Reference proteome</keyword>
<dbReference type="EC" id="3.5.99.6" evidence="3"/>
<dbReference type="InterPro" id="IPR006148">
    <property type="entry name" value="Glc/Gal-6P_isomerase"/>
</dbReference>
<feature type="active site" description="Proton acceptor; for enolization step" evidence="3">
    <location>
        <position position="67"/>
    </location>
</feature>
<dbReference type="NCBIfam" id="TIGR00502">
    <property type="entry name" value="nagB"/>
    <property type="match status" value="1"/>
</dbReference>
<evidence type="ECO:0000256" key="2">
    <source>
        <dbReference type="ARBA" id="ARBA00023277"/>
    </source>
</evidence>
<comment type="function">
    <text evidence="3">Catalyzes the reversible isomerization-deamination of glucosamine 6-phosphate (GlcN6P) to form fructose 6-phosphate (Fru6P) and ammonium ion.</text>
</comment>
<dbReference type="GO" id="GO:0004342">
    <property type="term" value="F:glucosamine-6-phosphate deaminase activity"/>
    <property type="evidence" value="ECO:0007669"/>
    <property type="project" value="UniProtKB-EC"/>
</dbReference>
<gene>
    <name evidence="3 5" type="primary">nagB</name>
    <name evidence="5" type="ORF">RWE15_00895</name>
</gene>
<dbReference type="HAMAP" id="MF_01241">
    <property type="entry name" value="GlcN6P_deamin"/>
    <property type="match status" value="1"/>
</dbReference>
<feature type="domain" description="Glucosamine/galactosamine-6-phosphate isomerase" evidence="4">
    <location>
        <begin position="10"/>
        <end position="226"/>
    </location>
</feature>
<accession>A0ABU5C1R6</accession>
<evidence type="ECO:0000259" key="4">
    <source>
        <dbReference type="Pfam" id="PF01182"/>
    </source>
</evidence>
<comment type="caution">
    <text evidence="5">The sequence shown here is derived from an EMBL/GenBank/DDBJ whole genome shotgun (WGS) entry which is preliminary data.</text>
</comment>
<dbReference type="PANTHER" id="PTHR11280:SF5">
    <property type="entry name" value="GLUCOSAMINE-6-PHOSPHATE ISOMERASE"/>
    <property type="match status" value="1"/>
</dbReference>
<organism evidence="5 6">
    <name type="scientific">Tigheibacillus halophilus</name>
    <dbReference type="NCBI Taxonomy" id="361280"/>
    <lineage>
        <taxon>Bacteria</taxon>
        <taxon>Bacillati</taxon>
        <taxon>Bacillota</taxon>
        <taxon>Bacilli</taxon>
        <taxon>Bacillales</taxon>
        <taxon>Bacillaceae</taxon>
        <taxon>Tigheibacillus</taxon>
    </lineage>
</organism>
<dbReference type="PROSITE" id="PS01161">
    <property type="entry name" value="GLC_GALNAC_ISOMERASE"/>
    <property type="match status" value="1"/>
</dbReference>
<dbReference type="EMBL" id="JAWDIP010000003">
    <property type="protein sequence ID" value="MDY0393245.1"/>
    <property type="molecule type" value="Genomic_DNA"/>
</dbReference>
<dbReference type="SUPFAM" id="SSF100950">
    <property type="entry name" value="NagB/RpiA/CoA transferase-like"/>
    <property type="match status" value="1"/>
</dbReference>
<evidence type="ECO:0000313" key="5">
    <source>
        <dbReference type="EMBL" id="MDY0393245.1"/>
    </source>
</evidence>
<protein>
    <recommendedName>
        <fullName evidence="3">Glucosamine-6-phosphate deaminase</fullName>
        <ecNumber evidence="3">3.5.99.6</ecNumber>
    </recommendedName>
    <alternativeName>
        <fullName evidence="3">GlcN6P deaminase</fullName>
        <shortName evidence="3">GNPDA</shortName>
    </alternativeName>
    <alternativeName>
        <fullName evidence="3">Glucosamine-6-phosphate isomerase</fullName>
    </alternativeName>
</protein>
<feature type="active site" description="For ring-opening step" evidence="3">
    <location>
        <position position="136"/>
    </location>
</feature>
<comment type="catalytic activity">
    <reaction evidence="3">
        <text>alpha-D-glucosamine 6-phosphate + H2O = beta-D-fructose 6-phosphate + NH4(+)</text>
        <dbReference type="Rhea" id="RHEA:12172"/>
        <dbReference type="ChEBI" id="CHEBI:15377"/>
        <dbReference type="ChEBI" id="CHEBI:28938"/>
        <dbReference type="ChEBI" id="CHEBI:57634"/>
        <dbReference type="ChEBI" id="CHEBI:75989"/>
        <dbReference type="EC" id="3.5.99.6"/>
    </reaction>
</comment>
<keyword evidence="2 3" id="KW-0119">Carbohydrate metabolism</keyword>
<evidence type="ECO:0000313" key="6">
    <source>
        <dbReference type="Proteomes" id="UP001281447"/>
    </source>
</evidence>
<reference evidence="5 6" key="1">
    <citation type="submission" date="2023-10" db="EMBL/GenBank/DDBJ databases">
        <title>Virgibacillus halophilus 5B73C genome.</title>
        <authorList>
            <person name="Miliotis G."/>
            <person name="Sengupta P."/>
            <person name="Hameed A."/>
            <person name="Chuvochina M."/>
            <person name="Mcdonagh F."/>
            <person name="Simpson A.C."/>
            <person name="Singh N.K."/>
            <person name="Rekha P.D."/>
            <person name="Raman K."/>
            <person name="Hugenholtz P."/>
            <person name="Venkateswaran K."/>
        </authorList>
    </citation>
    <scope>NUCLEOTIDE SEQUENCE [LARGE SCALE GENOMIC DNA]</scope>
    <source>
        <strain evidence="5 6">5B73C</strain>
    </source>
</reference>
<sequence>MEVIKVKNYDELSEKASELIAEKLQKLAKPVLGLATGSTPEGLYQKLIEKYKCGDISFKHAQSFNLDEYVGLKKEDPNSYRYYMNEKLFQHVDISPEQTYVPAGDAAAPEKACKEYEEKIKAAGNIDIQILGIGLNGHIGFNEPHTPFTAETHIVDLDASTRQANARFFDSLADVPTQAMTMGIATIMKSKEILLLVSGEKKADTLAQVIQGEVSEALPASVLQNHPHVTIIADEAALSSLKN</sequence>
<comment type="pathway">
    <text evidence="3">Amino-sugar metabolism; N-acetylneuraminate degradation; D-fructose 6-phosphate from N-acetylneuraminate: step 5/5.</text>
</comment>
<dbReference type="CDD" id="cd01399">
    <property type="entry name" value="GlcN6P_deaminase"/>
    <property type="match status" value="1"/>
</dbReference>
<evidence type="ECO:0000256" key="1">
    <source>
        <dbReference type="ARBA" id="ARBA00022801"/>
    </source>
</evidence>
<dbReference type="RefSeq" id="WP_390357813.1">
    <property type="nucleotide sequence ID" value="NZ_JBHUIZ010000017.1"/>
</dbReference>
<comment type="caution">
    <text evidence="3">Lacks conserved residue(s) required for the propagation of feature annotation.</text>
</comment>
<feature type="active site" description="For ring-opening step" evidence="3">
    <location>
        <position position="143"/>
    </location>
</feature>
<dbReference type="Proteomes" id="UP001281447">
    <property type="component" value="Unassembled WGS sequence"/>
</dbReference>
<dbReference type="Pfam" id="PF01182">
    <property type="entry name" value="Glucosamine_iso"/>
    <property type="match status" value="1"/>
</dbReference>
<dbReference type="InterPro" id="IPR037171">
    <property type="entry name" value="NagB/RpiA_transferase-like"/>
</dbReference>
<comment type="similarity">
    <text evidence="3">Belongs to the glucosamine/galactosamine-6-phosphate isomerase family. NagB subfamily.</text>
</comment>
<proteinExistence type="inferred from homology"/>